<dbReference type="SMART" id="SM00220">
    <property type="entry name" value="S_TKc"/>
    <property type="match status" value="1"/>
</dbReference>
<evidence type="ECO:0000256" key="1">
    <source>
        <dbReference type="ARBA" id="ARBA00008832"/>
    </source>
</evidence>
<comment type="caution">
    <text evidence="10">The sequence shown here is derived from an EMBL/GenBank/DDBJ whole genome shotgun (WGS) entry which is preliminary data.</text>
</comment>
<dbReference type="STRING" id="56857.A0A200Q6Y7"/>
<feature type="domain" description="Protein kinase" evidence="9">
    <location>
        <begin position="12"/>
        <end position="311"/>
    </location>
</feature>
<gene>
    <name evidence="10" type="ORF">BVC80_857g47</name>
</gene>
<keyword evidence="2 8" id="KW-0723">Serine/threonine-protein kinase</keyword>
<dbReference type="InterPro" id="IPR017441">
    <property type="entry name" value="Protein_kinase_ATP_BS"/>
</dbReference>
<evidence type="ECO:0000256" key="2">
    <source>
        <dbReference type="ARBA" id="ARBA00022527"/>
    </source>
</evidence>
<name>A0A200Q6Y7_MACCD</name>
<keyword evidence="4 7" id="KW-0547">Nucleotide-binding</keyword>
<evidence type="ECO:0000313" key="11">
    <source>
        <dbReference type="Proteomes" id="UP000195402"/>
    </source>
</evidence>
<keyword evidence="6 7" id="KW-0067">ATP-binding</keyword>
<proteinExistence type="inferred from homology"/>
<dbReference type="EMBL" id="MVGT01002934">
    <property type="protein sequence ID" value="OVA06208.1"/>
    <property type="molecule type" value="Genomic_DNA"/>
</dbReference>
<dbReference type="Gene3D" id="3.30.200.20">
    <property type="entry name" value="Phosphorylase Kinase, domain 1"/>
    <property type="match status" value="1"/>
</dbReference>
<dbReference type="Gene3D" id="1.10.510.10">
    <property type="entry name" value="Transferase(Phosphotransferase) domain 1"/>
    <property type="match status" value="1"/>
</dbReference>
<dbReference type="InterPro" id="IPR008271">
    <property type="entry name" value="Ser/Thr_kinase_AS"/>
</dbReference>
<dbReference type="PROSITE" id="PS50011">
    <property type="entry name" value="PROTEIN_KINASE_DOM"/>
    <property type="match status" value="1"/>
</dbReference>
<dbReference type="OrthoDB" id="192887at2759"/>
<dbReference type="FunFam" id="3.30.200.20:FF:000046">
    <property type="entry name" value="Mitogen-activated protein kinase"/>
    <property type="match status" value="1"/>
</dbReference>
<keyword evidence="3" id="KW-0808">Transferase</keyword>
<sequence>MVSEDMINRCKYKMIELIGKGGYGMVYSAVNKETKEKVAIKKISNPSNNKSRLMSALREIRLLRHLDHDNIIPLKDVMIQTTTVVDDMDIQSSFMDVHLVYQLMNTDLASVIRSSSIQLTDDRCKSLLVQLLQGVEYLHSLNILHRDIKPGNVLVDSNFNLKICDFGMSRVVANEEFMKVCVEPVGSRGYKAPELLFGCTKYGTAVDVWSVGVVFAELLSRKQLFPRAKNFIDDIKNMMHLFGNPGESDIEFIEDERIMDVVRSHDFGFGFHFPYLFPIANPLAVDLLRKMLTFNPSKRITVAEALEHPYIRHLSERNCIIYSSPSPVEHPEDLDVGNYDDEGVEKIKDLIWKEMLHYHPEGAAAAADALCTD</sequence>
<evidence type="ECO:0000256" key="6">
    <source>
        <dbReference type="ARBA" id="ARBA00022840"/>
    </source>
</evidence>
<evidence type="ECO:0000259" key="9">
    <source>
        <dbReference type="PROSITE" id="PS50011"/>
    </source>
</evidence>
<organism evidence="10 11">
    <name type="scientific">Macleaya cordata</name>
    <name type="common">Five-seeded plume-poppy</name>
    <name type="synonym">Bocconia cordata</name>
    <dbReference type="NCBI Taxonomy" id="56857"/>
    <lineage>
        <taxon>Eukaryota</taxon>
        <taxon>Viridiplantae</taxon>
        <taxon>Streptophyta</taxon>
        <taxon>Embryophyta</taxon>
        <taxon>Tracheophyta</taxon>
        <taxon>Spermatophyta</taxon>
        <taxon>Magnoliopsida</taxon>
        <taxon>Ranunculales</taxon>
        <taxon>Papaveraceae</taxon>
        <taxon>Papaveroideae</taxon>
        <taxon>Macleaya</taxon>
    </lineage>
</organism>
<evidence type="ECO:0000256" key="7">
    <source>
        <dbReference type="PROSITE-ProRule" id="PRU10141"/>
    </source>
</evidence>
<dbReference type="PROSITE" id="PS00108">
    <property type="entry name" value="PROTEIN_KINASE_ST"/>
    <property type="match status" value="1"/>
</dbReference>
<dbReference type="InParanoid" id="A0A200Q6Y7"/>
<evidence type="ECO:0000256" key="8">
    <source>
        <dbReference type="RuleBase" id="RU000304"/>
    </source>
</evidence>
<evidence type="ECO:0000256" key="5">
    <source>
        <dbReference type="ARBA" id="ARBA00022777"/>
    </source>
</evidence>
<accession>A0A200Q6Y7</accession>
<dbReference type="PANTHER" id="PTHR24055">
    <property type="entry name" value="MITOGEN-ACTIVATED PROTEIN KINASE"/>
    <property type="match status" value="1"/>
</dbReference>
<comment type="similarity">
    <text evidence="1">Belongs to the protein kinase superfamily. CMGC Ser/Thr protein kinase family. MAP kinase subfamily.</text>
</comment>
<evidence type="ECO:0000313" key="10">
    <source>
        <dbReference type="EMBL" id="OVA06208.1"/>
    </source>
</evidence>
<dbReference type="GO" id="GO:0005524">
    <property type="term" value="F:ATP binding"/>
    <property type="evidence" value="ECO:0007669"/>
    <property type="project" value="UniProtKB-UniRule"/>
</dbReference>
<dbReference type="SUPFAM" id="SSF56112">
    <property type="entry name" value="Protein kinase-like (PK-like)"/>
    <property type="match status" value="1"/>
</dbReference>
<protein>
    <submittedName>
        <fullName evidence="10">Protein kinase domain</fullName>
    </submittedName>
</protein>
<dbReference type="AlphaFoldDB" id="A0A200Q6Y7"/>
<keyword evidence="11" id="KW-1185">Reference proteome</keyword>
<dbReference type="InterPro" id="IPR000719">
    <property type="entry name" value="Prot_kinase_dom"/>
</dbReference>
<reference evidence="10 11" key="1">
    <citation type="journal article" date="2017" name="Mol. Plant">
        <title>The Genome of Medicinal Plant Macleaya cordata Provides New Insights into Benzylisoquinoline Alkaloids Metabolism.</title>
        <authorList>
            <person name="Liu X."/>
            <person name="Liu Y."/>
            <person name="Huang P."/>
            <person name="Ma Y."/>
            <person name="Qing Z."/>
            <person name="Tang Q."/>
            <person name="Cao H."/>
            <person name="Cheng P."/>
            <person name="Zheng Y."/>
            <person name="Yuan Z."/>
            <person name="Zhou Y."/>
            <person name="Liu J."/>
            <person name="Tang Z."/>
            <person name="Zhuo Y."/>
            <person name="Zhang Y."/>
            <person name="Yu L."/>
            <person name="Huang J."/>
            <person name="Yang P."/>
            <person name="Peng Q."/>
            <person name="Zhang J."/>
            <person name="Jiang W."/>
            <person name="Zhang Z."/>
            <person name="Lin K."/>
            <person name="Ro D.K."/>
            <person name="Chen X."/>
            <person name="Xiong X."/>
            <person name="Shang Y."/>
            <person name="Huang S."/>
            <person name="Zeng J."/>
        </authorList>
    </citation>
    <scope>NUCLEOTIDE SEQUENCE [LARGE SCALE GENOMIC DNA]</scope>
    <source>
        <strain evidence="11">cv. BLH2017</strain>
        <tissue evidence="10">Root</tissue>
    </source>
</reference>
<dbReference type="PROSITE" id="PS00107">
    <property type="entry name" value="PROTEIN_KINASE_ATP"/>
    <property type="match status" value="1"/>
</dbReference>
<dbReference type="InterPro" id="IPR050117">
    <property type="entry name" value="MAPK"/>
</dbReference>
<dbReference type="Proteomes" id="UP000195402">
    <property type="component" value="Unassembled WGS sequence"/>
</dbReference>
<keyword evidence="5 10" id="KW-0418">Kinase</keyword>
<dbReference type="Pfam" id="PF00069">
    <property type="entry name" value="Pkinase"/>
    <property type="match status" value="1"/>
</dbReference>
<dbReference type="GO" id="GO:0004674">
    <property type="term" value="F:protein serine/threonine kinase activity"/>
    <property type="evidence" value="ECO:0007669"/>
    <property type="project" value="UniProtKB-KW"/>
</dbReference>
<dbReference type="FunFam" id="1.10.510.10:FF:000624">
    <property type="entry name" value="Mitogen-activated protein kinase"/>
    <property type="match status" value="1"/>
</dbReference>
<evidence type="ECO:0000256" key="3">
    <source>
        <dbReference type="ARBA" id="ARBA00022679"/>
    </source>
</evidence>
<evidence type="ECO:0000256" key="4">
    <source>
        <dbReference type="ARBA" id="ARBA00022741"/>
    </source>
</evidence>
<feature type="binding site" evidence="7">
    <location>
        <position position="42"/>
    </location>
    <ligand>
        <name>ATP</name>
        <dbReference type="ChEBI" id="CHEBI:30616"/>
    </ligand>
</feature>
<dbReference type="InterPro" id="IPR011009">
    <property type="entry name" value="Kinase-like_dom_sf"/>
</dbReference>